<name>A0ABW6AZZ1_9SPHI</name>
<feature type="coiled-coil region" evidence="1">
    <location>
        <begin position="886"/>
        <end position="920"/>
    </location>
</feature>
<organism evidence="2 3">
    <name type="scientific">Olivibacter jilunii</name>
    <dbReference type="NCBI Taxonomy" id="985016"/>
    <lineage>
        <taxon>Bacteria</taxon>
        <taxon>Pseudomonadati</taxon>
        <taxon>Bacteroidota</taxon>
        <taxon>Sphingobacteriia</taxon>
        <taxon>Sphingobacteriales</taxon>
        <taxon>Sphingobacteriaceae</taxon>
        <taxon>Olivibacter</taxon>
    </lineage>
</organism>
<sequence>MNDLEPIRLDFLTNTPTFLSELERARNGTNDATRGMSAAVSAFNAQSSAAFASAAASAREYTQSLSGINTQNLSLAQGVAFVSRNIEQLEADLLTMYQDVKKVFDPAVIAQYNQRIRETQSEIARIRGIGVDNPSIASTTVQFNGLQNSINQITRELPAFTYSVQTGFMAISNNLPILFDQIARIRAENAALAAQGQASVPMWKQLTTSVFGWGTALSLAITLTTVYGKEIGNFIKSLFEGKKGLDASKESLNALNATLKDTDFKKATTGMAELKTNVDLAKKGLLSKTDVVKQYNEGVGKTIGQVKTLNEVEAKMIEKGDAYVKMMLYKAAATAALAEAGKSAMEQMVELNKTDEQSIDYLSSGLANSNDPKVQELYRRNAKRNREQAAKEFEERQKTYEQIAADFQKRAAETAKANGLDFFGGDSKVSASIVRQRQSLIDKITEIDKEYARKSMTSDEEELQALRDKFQKIREEVQRFNANPKNSKVKISLSGLDETQKNAESDLTYRQQTEKLKIEMDRQKDLFAQFEDYKKSVNLDSANARFKNDKAAYDRYSDYVQSEIDKVNNGASGRSLTDVEKKRIEELTKIRKGALSDEKKQRDDDYKTAYEAALSSEQKIAKIKADYAKKAADLGDPNNDELKRRRDEEIDAVNDEAAKKLEVFKRMYEDIDYLSSESAKQSIADAKKMLADLVASGKISKDLAKEIGRNLASATDKVDSRMPDGLRQVASELGNISSIVGEVDEGFGNVLGSVANIIGGVGDIQRSLIALRAAQQTTGIDKLLGLASGSLGIFGALSGGMMSIFNLFSSASQKREEQFRYSQEFQVKQNEAIIKVLDRQLDLINEIYGTERLTKYKEGLDEILRLEAQYRSELSGSYLLSGNKELDQYLTQLNTGQKTLKNFEDQAKSLRRQYEVSRENSPLLAQGYLNQATALESIIRQIGKTTQLTGQETIDELLALSGSFDEATQKALDNLVDLEQKNKDIIDNLKAEITGTSLQSLIDSARDAFANGGEDSGEAFAKAFNKVMEEYLLTRFSREFLEDKMKDWYDAFYDLSKDGLTDSEKEQLKKQWEQIQKKGSNYLDGLKDATGIDLTNNESSSTGLKSEIARASEQTVSELTGITRAAFDVNKRMSEDIKKGLDATLQIARNSAATAENTAQTVVELKNAVSELKEIKNNTKQTSNGYDRP</sequence>
<dbReference type="RefSeq" id="WP_377609518.1">
    <property type="nucleotide sequence ID" value="NZ_JBHUPA010000002.1"/>
</dbReference>
<gene>
    <name evidence="2" type="ORF">ACFS6J_06200</name>
</gene>
<reference evidence="3" key="1">
    <citation type="journal article" date="2019" name="Int. J. Syst. Evol. Microbiol.">
        <title>The Global Catalogue of Microorganisms (GCM) 10K type strain sequencing project: providing services to taxonomists for standard genome sequencing and annotation.</title>
        <authorList>
            <consortium name="The Broad Institute Genomics Platform"/>
            <consortium name="The Broad Institute Genome Sequencing Center for Infectious Disease"/>
            <person name="Wu L."/>
            <person name="Ma J."/>
        </authorList>
    </citation>
    <scope>NUCLEOTIDE SEQUENCE [LARGE SCALE GENOMIC DNA]</scope>
    <source>
        <strain evidence="3">KCTC 23098</strain>
    </source>
</reference>
<keyword evidence="1" id="KW-0175">Coiled coil</keyword>
<dbReference type="EMBL" id="JBHUPA010000002">
    <property type="protein sequence ID" value="MFD2961366.1"/>
    <property type="molecule type" value="Genomic_DNA"/>
</dbReference>
<accession>A0ABW6AZZ1</accession>
<evidence type="ECO:0000256" key="1">
    <source>
        <dbReference type="SAM" id="Coils"/>
    </source>
</evidence>
<protein>
    <submittedName>
        <fullName evidence="2">Uncharacterized protein</fullName>
    </submittedName>
</protein>
<evidence type="ECO:0000313" key="3">
    <source>
        <dbReference type="Proteomes" id="UP001597560"/>
    </source>
</evidence>
<dbReference type="Proteomes" id="UP001597560">
    <property type="component" value="Unassembled WGS sequence"/>
</dbReference>
<feature type="coiled-coil region" evidence="1">
    <location>
        <begin position="456"/>
        <end position="483"/>
    </location>
</feature>
<evidence type="ECO:0000313" key="2">
    <source>
        <dbReference type="EMBL" id="MFD2961366.1"/>
    </source>
</evidence>
<feature type="coiled-coil region" evidence="1">
    <location>
        <begin position="379"/>
        <end position="410"/>
    </location>
</feature>
<proteinExistence type="predicted"/>
<comment type="caution">
    <text evidence="2">The sequence shown here is derived from an EMBL/GenBank/DDBJ whole genome shotgun (WGS) entry which is preliminary data.</text>
</comment>
<keyword evidence="3" id="KW-1185">Reference proteome</keyword>
<feature type="coiled-coil region" evidence="1">
    <location>
        <begin position="1155"/>
        <end position="1182"/>
    </location>
</feature>